<proteinExistence type="predicted"/>
<evidence type="ECO:0000256" key="1">
    <source>
        <dbReference type="SAM" id="Phobius"/>
    </source>
</evidence>
<dbReference type="STRING" id="406100.SAMN04488052_101331"/>
<keyword evidence="1" id="KW-0812">Transmembrane</keyword>
<dbReference type="RefSeq" id="WP_091639369.1">
    <property type="nucleotide sequence ID" value="NZ_FOEG01000001.1"/>
</dbReference>
<dbReference type="Proteomes" id="UP000199657">
    <property type="component" value="Unassembled WGS sequence"/>
</dbReference>
<feature type="transmembrane region" description="Helical" evidence="1">
    <location>
        <begin position="46"/>
        <end position="72"/>
    </location>
</feature>
<dbReference type="OrthoDB" id="6120131at2"/>
<keyword evidence="3" id="KW-1185">Reference proteome</keyword>
<name>A0A1H8Q3L5_9GAMM</name>
<evidence type="ECO:0000313" key="3">
    <source>
        <dbReference type="Proteomes" id="UP000199657"/>
    </source>
</evidence>
<dbReference type="AlphaFoldDB" id="A0A1H8Q3L5"/>
<evidence type="ECO:0000313" key="2">
    <source>
        <dbReference type="EMBL" id="SEO48799.1"/>
    </source>
</evidence>
<sequence>MGDGVDVGSISADPWLRRMMKVGIPLAVISIISLWSGQLMGIPGLFILFAVTGGLTLAIGLAYNVRFVLLAYRRSRE</sequence>
<reference evidence="2 3" key="1">
    <citation type="submission" date="2016-10" db="EMBL/GenBank/DDBJ databases">
        <authorList>
            <person name="de Groot N.N."/>
        </authorList>
    </citation>
    <scope>NUCLEOTIDE SEQUENCE [LARGE SCALE GENOMIC DNA]</scope>
    <source>
        <strain evidence="2 3">CGMCC 1.6291</strain>
    </source>
</reference>
<keyword evidence="1" id="KW-0472">Membrane</keyword>
<gene>
    <name evidence="2" type="ORF">SAMN04488052_101331</name>
</gene>
<keyword evidence="1" id="KW-1133">Transmembrane helix</keyword>
<organism evidence="2 3">
    <name type="scientific">Aquisalimonas asiatica</name>
    <dbReference type="NCBI Taxonomy" id="406100"/>
    <lineage>
        <taxon>Bacteria</taxon>
        <taxon>Pseudomonadati</taxon>
        <taxon>Pseudomonadota</taxon>
        <taxon>Gammaproteobacteria</taxon>
        <taxon>Chromatiales</taxon>
        <taxon>Ectothiorhodospiraceae</taxon>
        <taxon>Aquisalimonas</taxon>
    </lineage>
</organism>
<dbReference type="EMBL" id="FOEG01000001">
    <property type="protein sequence ID" value="SEO48799.1"/>
    <property type="molecule type" value="Genomic_DNA"/>
</dbReference>
<protein>
    <submittedName>
        <fullName evidence="2">Uncharacterized protein</fullName>
    </submittedName>
</protein>
<accession>A0A1H8Q3L5</accession>
<feature type="transmembrane region" description="Helical" evidence="1">
    <location>
        <begin position="22"/>
        <end position="40"/>
    </location>
</feature>